<gene>
    <name evidence="1" type="ORF">BO80DRAFT_321812</name>
</gene>
<organism evidence="1 2">
    <name type="scientific">Aspergillus ibericus CBS 121593</name>
    <dbReference type="NCBI Taxonomy" id="1448316"/>
    <lineage>
        <taxon>Eukaryota</taxon>
        <taxon>Fungi</taxon>
        <taxon>Dikarya</taxon>
        <taxon>Ascomycota</taxon>
        <taxon>Pezizomycotina</taxon>
        <taxon>Eurotiomycetes</taxon>
        <taxon>Eurotiomycetidae</taxon>
        <taxon>Eurotiales</taxon>
        <taxon>Aspergillaceae</taxon>
        <taxon>Aspergillus</taxon>
        <taxon>Aspergillus subgen. Circumdati</taxon>
    </lineage>
</organism>
<proteinExistence type="predicted"/>
<protein>
    <submittedName>
        <fullName evidence="1">Uncharacterized protein</fullName>
    </submittedName>
</protein>
<dbReference type="EMBL" id="KZ824478">
    <property type="protein sequence ID" value="RAK96284.1"/>
    <property type="molecule type" value="Genomic_DNA"/>
</dbReference>
<sequence>MTVRWAGPVFQKYHVQAVLAGDSPWPDRNHCLSPANGGHCTGNLADDPCR</sequence>
<evidence type="ECO:0000313" key="1">
    <source>
        <dbReference type="EMBL" id="RAK96284.1"/>
    </source>
</evidence>
<feature type="non-terminal residue" evidence="1">
    <location>
        <position position="50"/>
    </location>
</feature>
<dbReference type="GeneID" id="37220005"/>
<dbReference type="VEuPathDB" id="FungiDB:BO80DRAFT_321812"/>
<dbReference type="AlphaFoldDB" id="A0A395GLM4"/>
<accession>A0A395GLM4</accession>
<evidence type="ECO:0000313" key="2">
    <source>
        <dbReference type="Proteomes" id="UP000249402"/>
    </source>
</evidence>
<reference evidence="1 2" key="1">
    <citation type="submission" date="2018-02" db="EMBL/GenBank/DDBJ databases">
        <title>The genomes of Aspergillus section Nigri reveals drivers in fungal speciation.</title>
        <authorList>
            <consortium name="DOE Joint Genome Institute"/>
            <person name="Vesth T.C."/>
            <person name="Nybo J."/>
            <person name="Theobald S."/>
            <person name="Brandl J."/>
            <person name="Frisvad J.C."/>
            <person name="Nielsen K.F."/>
            <person name="Lyhne E.K."/>
            <person name="Kogle M.E."/>
            <person name="Kuo A."/>
            <person name="Riley R."/>
            <person name="Clum A."/>
            <person name="Nolan M."/>
            <person name="Lipzen A."/>
            <person name="Salamov A."/>
            <person name="Henrissat B."/>
            <person name="Wiebenga A."/>
            <person name="De vries R.P."/>
            <person name="Grigoriev I.V."/>
            <person name="Mortensen U.H."/>
            <person name="Andersen M.R."/>
            <person name="Baker S.E."/>
        </authorList>
    </citation>
    <scope>NUCLEOTIDE SEQUENCE [LARGE SCALE GENOMIC DNA]</scope>
    <source>
        <strain evidence="1 2">CBS 121593</strain>
    </source>
</reference>
<name>A0A395GLM4_9EURO</name>
<dbReference type="RefSeq" id="XP_025570612.1">
    <property type="nucleotide sequence ID" value="XM_025715140.1"/>
</dbReference>
<keyword evidence="2" id="KW-1185">Reference proteome</keyword>
<dbReference type="Proteomes" id="UP000249402">
    <property type="component" value="Unassembled WGS sequence"/>
</dbReference>